<evidence type="ECO:0000313" key="3">
    <source>
        <dbReference type="Proteomes" id="UP001054252"/>
    </source>
</evidence>
<keyword evidence="3" id="KW-1185">Reference proteome</keyword>
<sequence length="118" mass="13157">MTRKILIFVATSVRWSREKKGIDRGDEEEKEGNDGGDGGGAQQRRETTFPKTICSVLSQSDEVDGEDWRKRRSAVTQEKIDGRSVEEKSTDDRQREDRRSGGRSAEDPSAVLLVLGSS</sequence>
<accession>A0AAV5I4S3</accession>
<organism evidence="2 3">
    <name type="scientific">Rubroshorea leprosula</name>
    <dbReference type="NCBI Taxonomy" id="152421"/>
    <lineage>
        <taxon>Eukaryota</taxon>
        <taxon>Viridiplantae</taxon>
        <taxon>Streptophyta</taxon>
        <taxon>Embryophyta</taxon>
        <taxon>Tracheophyta</taxon>
        <taxon>Spermatophyta</taxon>
        <taxon>Magnoliopsida</taxon>
        <taxon>eudicotyledons</taxon>
        <taxon>Gunneridae</taxon>
        <taxon>Pentapetalae</taxon>
        <taxon>rosids</taxon>
        <taxon>malvids</taxon>
        <taxon>Malvales</taxon>
        <taxon>Dipterocarpaceae</taxon>
        <taxon>Rubroshorea</taxon>
    </lineage>
</organism>
<protein>
    <submittedName>
        <fullName evidence="2">Uncharacterized protein</fullName>
    </submittedName>
</protein>
<feature type="region of interest" description="Disordered" evidence="1">
    <location>
        <begin position="17"/>
        <end position="118"/>
    </location>
</feature>
<comment type="caution">
    <text evidence="2">The sequence shown here is derived from an EMBL/GenBank/DDBJ whole genome shotgun (WGS) entry which is preliminary data.</text>
</comment>
<reference evidence="2 3" key="1">
    <citation type="journal article" date="2021" name="Commun. Biol.">
        <title>The genome of Shorea leprosula (Dipterocarpaceae) highlights the ecological relevance of drought in aseasonal tropical rainforests.</title>
        <authorList>
            <person name="Ng K.K.S."/>
            <person name="Kobayashi M.J."/>
            <person name="Fawcett J.A."/>
            <person name="Hatakeyama M."/>
            <person name="Paape T."/>
            <person name="Ng C.H."/>
            <person name="Ang C.C."/>
            <person name="Tnah L.H."/>
            <person name="Lee C.T."/>
            <person name="Nishiyama T."/>
            <person name="Sese J."/>
            <person name="O'Brien M.J."/>
            <person name="Copetti D."/>
            <person name="Mohd Noor M.I."/>
            <person name="Ong R.C."/>
            <person name="Putra M."/>
            <person name="Sireger I.Z."/>
            <person name="Indrioko S."/>
            <person name="Kosugi Y."/>
            <person name="Izuno A."/>
            <person name="Isagi Y."/>
            <person name="Lee S.L."/>
            <person name="Shimizu K.K."/>
        </authorList>
    </citation>
    <scope>NUCLEOTIDE SEQUENCE [LARGE SCALE GENOMIC DNA]</scope>
    <source>
        <strain evidence="2">214</strain>
    </source>
</reference>
<evidence type="ECO:0000313" key="2">
    <source>
        <dbReference type="EMBL" id="GKU96123.1"/>
    </source>
</evidence>
<evidence type="ECO:0000256" key="1">
    <source>
        <dbReference type="SAM" id="MobiDB-lite"/>
    </source>
</evidence>
<proteinExistence type="predicted"/>
<name>A0AAV5I4S3_9ROSI</name>
<dbReference type="AlphaFoldDB" id="A0AAV5I4S3"/>
<dbReference type="EMBL" id="BPVZ01000009">
    <property type="protein sequence ID" value="GKU96123.1"/>
    <property type="molecule type" value="Genomic_DNA"/>
</dbReference>
<dbReference type="Proteomes" id="UP001054252">
    <property type="component" value="Unassembled WGS sequence"/>
</dbReference>
<gene>
    <name evidence="2" type="ORF">SLEP1_g9393</name>
</gene>
<feature type="compositionally biased region" description="Basic and acidic residues" evidence="1">
    <location>
        <begin position="78"/>
        <end position="106"/>
    </location>
</feature>